<organism evidence="2 3">
    <name type="scientific">Jeotgalibaca ciconiae</name>
    <dbReference type="NCBI Taxonomy" id="2496265"/>
    <lineage>
        <taxon>Bacteria</taxon>
        <taxon>Bacillati</taxon>
        <taxon>Bacillota</taxon>
        <taxon>Bacilli</taxon>
        <taxon>Lactobacillales</taxon>
        <taxon>Carnobacteriaceae</taxon>
        <taxon>Jeotgalibaca</taxon>
    </lineage>
</organism>
<dbReference type="InterPro" id="IPR036527">
    <property type="entry name" value="SCP2_sterol-bd_dom_sf"/>
</dbReference>
<evidence type="ECO:0000313" key="2">
    <source>
        <dbReference type="EMBL" id="AZP03918.1"/>
    </source>
</evidence>
<dbReference type="InterPro" id="IPR000182">
    <property type="entry name" value="GNAT_dom"/>
</dbReference>
<dbReference type="SUPFAM" id="SSF55718">
    <property type="entry name" value="SCP-like"/>
    <property type="match status" value="1"/>
</dbReference>
<dbReference type="PANTHER" id="PTHR37817:SF1">
    <property type="entry name" value="N-ACETYLTRANSFERASE EIS"/>
    <property type="match status" value="1"/>
</dbReference>
<dbReference type="PROSITE" id="PS51186">
    <property type="entry name" value="GNAT"/>
    <property type="match status" value="1"/>
</dbReference>
<dbReference type="KEGG" id="jeh:EJN90_04100"/>
<dbReference type="SUPFAM" id="SSF55729">
    <property type="entry name" value="Acyl-CoA N-acyltransferases (Nat)"/>
    <property type="match status" value="1"/>
</dbReference>
<dbReference type="InterPro" id="IPR041380">
    <property type="entry name" value="Acetyltransf_17"/>
</dbReference>
<dbReference type="RefSeq" id="WP_126108996.1">
    <property type="nucleotide sequence ID" value="NZ_CP034465.1"/>
</dbReference>
<keyword evidence="2" id="KW-0808">Transferase</keyword>
<proteinExistence type="predicted"/>
<dbReference type="InterPro" id="IPR051554">
    <property type="entry name" value="Acetyltransferase_Eis"/>
</dbReference>
<dbReference type="Gene3D" id="3.40.630.30">
    <property type="match status" value="2"/>
</dbReference>
<evidence type="ECO:0000313" key="3">
    <source>
        <dbReference type="Proteomes" id="UP000273326"/>
    </source>
</evidence>
<dbReference type="InterPro" id="IPR016181">
    <property type="entry name" value="Acyl_CoA_acyltransferase"/>
</dbReference>
<name>A0A3Q9BJP4_9LACT</name>
<dbReference type="OrthoDB" id="9768284at2"/>
<dbReference type="Pfam" id="PF13527">
    <property type="entry name" value="Acetyltransf_9"/>
    <property type="match status" value="1"/>
</dbReference>
<dbReference type="Gene3D" id="3.30.1050.10">
    <property type="entry name" value="SCP2 sterol-binding domain"/>
    <property type="match status" value="1"/>
</dbReference>
<protein>
    <submittedName>
        <fullName evidence="2">GNAT family N-acetyltransferase</fullName>
    </submittedName>
</protein>
<dbReference type="Pfam" id="PF17668">
    <property type="entry name" value="Acetyltransf_17"/>
    <property type="match status" value="1"/>
</dbReference>
<dbReference type="PANTHER" id="PTHR37817">
    <property type="entry name" value="N-ACETYLTRANSFERASE EIS"/>
    <property type="match status" value="1"/>
</dbReference>
<keyword evidence="3" id="KW-1185">Reference proteome</keyword>
<evidence type="ECO:0000259" key="1">
    <source>
        <dbReference type="PROSITE" id="PS51186"/>
    </source>
</evidence>
<dbReference type="GO" id="GO:0034069">
    <property type="term" value="F:aminoglycoside N-acetyltransferase activity"/>
    <property type="evidence" value="ECO:0007669"/>
    <property type="project" value="TreeGrafter"/>
</dbReference>
<reference evidence="3" key="1">
    <citation type="submission" date="2018-12" db="EMBL/GenBank/DDBJ databases">
        <title>Complete genome sequencing of Jeotgalibaca sp. H21T32.</title>
        <authorList>
            <person name="Bae J.-W."/>
            <person name="Lee S.-Y."/>
        </authorList>
    </citation>
    <scope>NUCLEOTIDE SEQUENCE [LARGE SCALE GENOMIC DNA]</scope>
    <source>
        <strain evidence="3">H21T32</strain>
    </source>
</reference>
<dbReference type="Pfam" id="PF13530">
    <property type="entry name" value="SCP2_2"/>
    <property type="match status" value="1"/>
</dbReference>
<feature type="domain" description="N-acetyltransferase" evidence="1">
    <location>
        <begin position="1"/>
        <end position="143"/>
    </location>
</feature>
<dbReference type="Proteomes" id="UP000273326">
    <property type="component" value="Chromosome"/>
</dbReference>
<gene>
    <name evidence="2" type="ORF">EJN90_04100</name>
</gene>
<dbReference type="GO" id="GO:0030649">
    <property type="term" value="P:aminoglycoside antibiotic catabolic process"/>
    <property type="evidence" value="ECO:0007669"/>
    <property type="project" value="TreeGrafter"/>
</dbReference>
<dbReference type="AlphaFoldDB" id="A0A3Q9BJP4"/>
<sequence>MDYRIIPEEDVNQVLNLKEYCFVSTHDANQLAETQAWLRLHVGLGGYDGKNLVSQLFILPLHMNIFGVKFSMGGIGIVSTYPEYRNGGITKQLLQESFVKMKENGQVLSVLSPFSIGFYRHFGYEVFFENSNYTIPVEKMELREKAEGKVVRFDYSSDNYEKWMPKVIAFHEEQVKEINGHMHRDERWWNRLKQREPKAHFAVSLDKDGNVQAYIRYFLNKPKLEIEDFYTKNIEAKRILWQFVQSHHSQIEEVIGRAPISDSFGYHLKEPFSKQELFYDKMIRIIDVKEFLKQYPFEKLAKSLYVKIHDRHAEWNNQVYKIDTNGEVTNPQAVAQEKILEMDIGSFSAMMAGYHGLAWYRKNDYAQVSDEAAAYWQMAIPIGFPRFNDFF</sequence>
<dbReference type="EMBL" id="CP034465">
    <property type="protein sequence ID" value="AZP03918.1"/>
    <property type="molecule type" value="Genomic_DNA"/>
</dbReference>
<dbReference type="InterPro" id="IPR025559">
    <property type="entry name" value="Eis_dom"/>
</dbReference>
<accession>A0A3Q9BJP4</accession>